<evidence type="ECO:0000313" key="1">
    <source>
        <dbReference type="EMBL" id="KAL3266081.1"/>
    </source>
</evidence>
<sequence length="134" mass="15457">MKEQCQEIELLQCKHDDFHMYKKVQDATGIFKNNKKCNFLVDENNEIITYELQVVESGETFIVLQLYDENRPENAHDKVCEDPSILRSELRHALNQTKCGKSAGVRSELLKLIGDENLGKLTSLFNKVNTQKLL</sequence>
<accession>A0ABD2MIZ7</accession>
<dbReference type="Proteomes" id="UP001516400">
    <property type="component" value="Unassembled WGS sequence"/>
</dbReference>
<protein>
    <submittedName>
        <fullName evidence="1">Uncharacterized protein</fullName>
    </submittedName>
</protein>
<proteinExistence type="predicted"/>
<gene>
    <name evidence="1" type="ORF">HHI36_010267</name>
</gene>
<dbReference type="EMBL" id="JABFTP020000001">
    <property type="protein sequence ID" value="KAL3266081.1"/>
    <property type="molecule type" value="Genomic_DNA"/>
</dbReference>
<comment type="caution">
    <text evidence="1">The sequence shown here is derived from an EMBL/GenBank/DDBJ whole genome shotgun (WGS) entry which is preliminary data.</text>
</comment>
<reference evidence="1 2" key="1">
    <citation type="journal article" date="2021" name="BMC Biol.">
        <title>Horizontally acquired antibacterial genes associated with adaptive radiation of ladybird beetles.</title>
        <authorList>
            <person name="Li H.S."/>
            <person name="Tang X.F."/>
            <person name="Huang Y.H."/>
            <person name="Xu Z.Y."/>
            <person name="Chen M.L."/>
            <person name="Du X.Y."/>
            <person name="Qiu B.Y."/>
            <person name="Chen P.T."/>
            <person name="Zhang W."/>
            <person name="Slipinski A."/>
            <person name="Escalona H.E."/>
            <person name="Waterhouse R.M."/>
            <person name="Zwick A."/>
            <person name="Pang H."/>
        </authorList>
    </citation>
    <scope>NUCLEOTIDE SEQUENCE [LARGE SCALE GENOMIC DNA]</scope>
    <source>
        <strain evidence="1">SYSU2018</strain>
    </source>
</reference>
<name>A0ABD2MIZ7_9CUCU</name>
<keyword evidence="2" id="KW-1185">Reference proteome</keyword>
<dbReference type="AlphaFoldDB" id="A0ABD2MIZ7"/>
<evidence type="ECO:0000313" key="2">
    <source>
        <dbReference type="Proteomes" id="UP001516400"/>
    </source>
</evidence>
<organism evidence="1 2">
    <name type="scientific">Cryptolaemus montrouzieri</name>
    <dbReference type="NCBI Taxonomy" id="559131"/>
    <lineage>
        <taxon>Eukaryota</taxon>
        <taxon>Metazoa</taxon>
        <taxon>Ecdysozoa</taxon>
        <taxon>Arthropoda</taxon>
        <taxon>Hexapoda</taxon>
        <taxon>Insecta</taxon>
        <taxon>Pterygota</taxon>
        <taxon>Neoptera</taxon>
        <taxon>Endopterygota</taxon>
        <taxon>Coleoptera</taxon>
        <taxon>Polyphaga</taxon>
        <taxon>Cucujiformia</taxon>
        <taxon>Coccinelloidea</taxon>
        <taxon>Coccinellidae</taxon>
        <taxon>Scymninae</taxon>
        <taxon>Scymnini</taxon>
        <taxon>Cryptolaemus</taxon>
    </lineage>
</organism>